<proteinExistence type="predicted"/>
<sequence length="49" mass="5380">MFQSFFPHLMTALGLSVETAFGMCCSNGNRIVCGQATLDLFTSALKSWF</sequence>
<feature type="signal peptide" evidence="1">
    <location>
        <begin position="1"/>
        <end position="22"/>
    </location>
</feature>
<accession>A0A2P2MRG3</accession>
<feature type="chain" id="PRO_5015085127" evidence="1">
    <location>
        <begin position="23"/>
        <end position="49"/>
    </location>
</feature>
<organism evidence="2">
    <name type="scientific">Rhizophora mucronata</name>
    <name type="common">Asiatic mangrove</name>
    <dbReference type="NCBI Taxonomy" id="61149"/>
    <lineage>
        <taxon>Eukaryota</taxon>
        <taxon>Viridiplantae</taxon>
        <taxon>Streptophyta</taxon>
        <taxon>Embryophyta</taxon>
        <taxon>Tracheophyta</taxon>
        <taxon>Spermatophyta</taxon>
        <taxon>Magnoliopsida</taxon>
        <taxon>eudicotyledons</taxon>
        <taxon>Gunneridae</taxon>
        <taxon>Pentapetalae</taxon>
        <taxon>rosids</taxon>
        <taxon>fabids</taxon>
        <taxon>Malpighiales</taxon>
        <taxon>Rhizophoraceae</taxon>
        <taxon>Rhizophora</taxon>
    </lineage>
</organism>
<evidence type="ECO:0000313" key="2">
    <source>
        <dbReference type="EMBL" id="MBX32785.1"/>
    </source>
</evidence>
<dbReference type="EMBL" id="GGEC01052301">
    <property type="protein sequence ID" value="MBX32785.1"/>
    <property type="molecule type" value="Transcribed_RNA"/>
</dbReference>
<dbReference type="EMBL" id="GGEC01052296">
    <property type="protein sequence ID" value="MBX32780.1"/>
    <property type="molecule type" value="Transcribed_RNA"/>
</dbReference>
<protein>
    <submittedName>
        <fullName evidence="2">Uncharacterized protein</fullName>
    </submittedName>
</protein>
<dbReference type="AlphaFoldDB" id="A0A2P2MRG3"/>
<reference evidence="2" key="1">
    <citation type="submission" date="2018-02" db="EMBL/GenBank/DDBJ databases">
        <title>Rhizophora mucronata_Transcriptome.</title>
        <authorList>
            <person name="Meera S.P."/>
            <person name="Sreeshan A."/>
            <person name="Augustine A."/>
        </authorList>
    </citation>
    <scope>NUCLEOTIDE SEQUENCE</scope>
    <source>
        <tissue evidence="2">Leaf</tissue>
    </source>
</reference>
<keyword evidence="1" id="KW-0732">Signal</keyword>
<name>A0A2P2MRG3_RHIMU</name>
<evidence type="ECO:0000256" key="1">
    <source>
        <dbReference type="SAM" id="SignalP"/>
    </source>
</evidence>